<evidence type="ECO:0000313" key="1">
    <source>
        <dbReference type="EMBL" id="KAJ8535699.1"/>
    </source>
</evidence>
<accession>A0A9Q1LIN4</accession>
<reference evidence="2" key="1">
    <citation type="journal article" date="2023" name="Proc. Natl. Acad. Sci. U.S.A.">
        <title>Genomic and structural basis for evolution of tropane alkaloid biosynthesis.</title>
        <authorList>
            <person name="Wanga Y.-J."/>
            <person name="Taina T."/>
            <person name="Yua J.-Y."/>
            <person name="Lia J."/>
            <person name="Xua B."/>
            <person name="Chenc J."/>
            <person name="D'Auriad J.C."/>
            <person name="Huanga J.-P."/>
            <person name="Huanga S.-X."/>
        </authorList>
    </citation>
    <scope>NUCLEOTIDE SEQUENCE [LARGE SCALE GENOMIC DNA]</scope>
    <source>
        <strain evidence="2">cv. KIB-2019</strain>
    </source>
</reference>
<organism evidence="1 2">
    <name type="scientific">Anisodus acutangulus</name>
    <dbReference type="NCBI Taxonomy" id="402998"/>
    <lineage>
        <taxon>Eukaryota</taxon>
        <taxon>Viridiplantae</taxon>
        <taxon>Streptophyta</taxon>
        <taxon>Embryophyta</taxon>
        <taxon>Tracheophyta</taxon>
        <taxon>Spermatophyta</taxon>
        <taxon>Magnoliopsida</taxon>
        <taxon>eudicotyledons</taxon>
        <taxon>Gunneridae</taxon>
        <taxon>Pentapetalae</taxon>
        <taxon>asterids</taxon>
        <taxon>lamiids</taxon>
        <taxon>Solanales</taxon>
        <taxon>Solanaceae</taxon>
        <taxon>Solanoideae</taxon>
        <taxon>Hyoscyameae</taxon>
        <taxon>Anisodus</taxon>
    </lineage>
</organism>
<dbReference type="EMBL" id="JAJAGQ010000018">
    <property type="protein sequence ID" value="KAJ8535699.1"/>
    <property type="molecule type" value="Genomic_DNA"/>
</dbReference>
<gene>
    <name evidence="1" type="ORF">K7X08_023419</name>
</gene>
<proteinExistence type="predicted"/>
<sequence length="82" mass="9681">MRWCYQKLTSFNGLLLILLTWYIRNRDSLLVLTQRRKDAGGLYFQESAELYFLLIGALRDEISGRYSQFHLFIGEQRGSKDS</sequence>
<protein>
    <submittedName>
        <fullName evidence="1">Uncharacterized protein</fullName>
    </submittedName>
</protein>
<keyword evidence="2" id="KW-1185">Reference proteome</keyword>
<dbReference type="AlphaFoldDB" id="A0A9Q1LIN4"/>
<name>A0A9Q1LIN4_9SOLA</name>
<comment type="caution">
    <text evidence="1">The sequence shown here is derived from an EMBL/GenBank/DDBJ whole genome shotgun (WGS) entry which is preliminary data.</text>
</comment>
<evidence type="ECO:0000313" key="2">
    <source>
        <dbReference type="Proteomes" id="UP001152561"/>
    </source>
</evidence>
<dbReference type="Proteomes" id="UP001152561">
    <property type="component" value="Unassembled WGS sequence"/>
</dbReference>